<dbReference type="InterPro" id="IPR039425">
    <property type="entry name" value="RNA_pol_sigma-70-like"/>
</dbReference>
<feature type="domain" description="RNA polymerase sigma factor 70 region 4 type 2" evidence="6">
    <location>
        <begin position="127"/>
        <end position="173"/>
    </location>
</feature>
<evidence type="ECO:0000313" key="7">
    <source>
        <dbReference type="EMBL" id="SDL45798.1"/>
    </source>
</evidence>
<keyword evidence="8" id="KW-1185">Reference proteome</keyword>
<dbReference type="CDD" id="cd06171">
    <property type="entry name" value="Sigma70_r4"/>
    <property type="match status" value="1"/>
</dbReference>
<keyword evidence="4" id="KW-0804">Transcription</keyword>
<sequence>MSPYNQESETQLLVLVREGDHAAFNEVYNRLYRALFGYAYHMIDDKFVCDDMVQDVFSWFWEHRAYHQINNLKSYLLAAIKYQAAKYIRRGMIRENHVLASLNTTSFTINDESLEFKELQAVINSSIHQLPEKCKEIFRMSREEQLSNREIAAKLGISEGTVAVQIKRALGKLRENLGNMHFWMYFFL</sequence>
<dbReference type="InterPro" id="IPR014327">
    <property type="entry name" value="RNA_pol_sigma70_bacteroid"/>
</dbReference>
<evidence type="ECO:0000259" key="6">
    <source>
        <dbReference type="Pfam" id="PF08281"/>
    </source>
</evidence>
<keyword evidence="3" id="KW-0731">Sigma factor</keyword>
<dbReference type="Pfam" id="PF04542">
    <property type="entry name" value="Sigma70_r2"/>
    <property type="match status" value="1"/>
</dbReference>
<dbReference type="InterPro" id="IPR014284">
    <property type="entry name" value="RNA_pol_sigma-70_dom"/>
</dbReference>
<dbReference type="OrthoDB" id="665981at2"/>
<dbReference type="GO" id="GO:0003677">
    <property type="term" value="F:DNA binding"/>
    <property type="evidence" value="ECO:0007669"/>
    <property type="project" value="InterPro"/>
</dbReference>
<evidence type="ECO:0000256" key="2">
    <source>
        <dbReference type="ARBA" id="ARBA00023015"/>
    </source>
</evidence>
<dbReference type="Proteomes" id="UP000183200">
    <property type="component" value="Unassembled WGS sequence"/>
</dbReference>
<evidence type="ECO:0000313" key="8">
    <source>
        <dbReference type="Proteomes" id="UP000183200"/>
    </source>
</evidence>
<dbReference type="Gene3D" id="1.10.10.10">
    <property type="entry name" value="Winged helix-like DNA-binding domain superfamily/Winged helix DNA-binding domain"/>
    <property type="match status" value="1"/>
</dbReference>
<dbReference type="EMBL" id="FNGY01000001">
    <property type="protein sequence ID" value="SDL45798.1"/>
    <property type="molecule type" value="Genomic_DNA"/>
</dbReference>
<dbReference type="RefSeq" id="WP_074604524.1">
    <property type="nucleotide sequence ID" value="NZ_FNGY01000001.1"/>
</dbReference>
<dbReference type="InterPro" id="IPR013324">
    <property type="entry name" value="RNA_pol_sigma_r3/r4-like"/>
</dbReference>
<dbReference type="SUPFAM" id="SSF88946">
    <property type="entry name" value="Sigma2 domain of RNA polymerase sigma factors"/>
    <property type="match status" value="1"/>
</dbReference>
<dbReference type="GO" id="GO:0016987">
    <property type="term" value="F:sigma factor activity"/>
    <property type="evidence" value="ECO:0007669"/>
    <property type="project" value="UniProtKB-KW"/>
</dbReference>
<name>A0A1G9K7S5_9SPHI</name>
<evidence type="ECO:0000256" key="4">
    <source>
        <dbReference type="ARBA" id="ARBA00023163"/>
    </source>
</evidence>
<dbReference type="AlphaFoldDB" id="A0A1G9K7S5"/>
<evidence type="ECO:0000256" key="3">
    <source>
        <dbReference type="ARBA" id="ARBA00023082"/>
    </source>
</evidence>
<dbReference type="GO" id="GO:0006352">
    <property type="term" value="P:DNA-templated transcription initiation"/>
    <property type="evidence" value="ECO:0007669"/>
    <property type="project" value="InterPro"/>
</dbReference>
<dbReference type="InterPro" id="IPR013325">
    <property type="entry name" value="RNA_pol_sigma_r2"/>
</dbReference>
<organism evidence="7 8">
    <name type="scientific">Pedobacter steynii</name>
    <dbReference type="NCBI Taxonomy" id="430522"/>
    <lineage>
        <taxon>Bacteria</taxon>
        <taxon>Pseudomonadati</taxon>
        <taxon>Bacteroidota</taxon>
        <taxon>Sphingobacteriia</taxon>
        <taxon>Sphingobacteriales</taxon>
        <taxon>Sphingobacteriaceae</taxon>
        <taxon>Pedobacter</taxon>
    </lineage>
</organism>
<dbReference type="InterPro" id="IPR013249">
    <property type="entry name" value="RNA_pol_sigma70_r4_t2"/>
</dbReference>
<dbReference type="Pfam" id="PF08281">
    <property type="entry name" value="Sigma70_r4_2"/>
    <property type="match status" value="1"/>
</dbReference>
<dbReference type="PANTHER" id="PTHR43133:SF46">
    <property type="entry name" value="RNA POLYMERASE SIGMA-70 FACTOR ECF SUBFAMILY"/>
    <property type="match status" value="1"/>
</dbReference>
<keyword evidence="2" id="KW-0805">Transcription regulation</keyword>
<dbReference type="SUPFAM" id="SSF88659">
    <property type="entry name" value="Sigma3 and sigma4 domains of RNA polymerase sigma factors"/>
    <property type="match status" value="1"/>
</dbReference>
<dbReference type="NCBIfam" id="TIGR02985">
    <property type="entry name" value="Sig70_bacteroi1"/>
    <property type="match status" value="1"/>
</dbReference>
<dbReference type="InterPro" id="IPR007627">
    <property type="entry name" value="RNA_pol_sigma70_r2"/>
</dbReference>
<evidence type="ECO:0000259" key="5">
    <source>
        <dbReference type="Pfam" id="PF04542"/>
    </source>
</evidence>
<dbReference type="Gene3D" id="1.10.1740.10">
    <property type="match status" value="1"/>
</dbReference>
<dbReference type="InterPro" id="IPR036388">
    <property type="entry name" value="WH-like_DNA-bd_sf"/>
</dbReference>
<comment type="similarity">
    <text evidence="1">Belongs to the sigma-70 factor family. ECF subfamily.</text>
</comment>
<protein>
    <submittedName>
        <fullName evidence="7">RNA polymerase sigma-70 factor, ECF subfamily</fullName>
    </submittedName>
</protein>
<gene>
    <name evidence="7" type="ORF">SAMN05421820_101496</name>
</gene>
<feature type="domain" description="RNA polymerase sigma-70 region 2" evidence="5">
    <location>
        <begin position="28"/>
        <end position="90"/>
    </location>
</feature>
<accession>A0A1G9K7S5</accession>
<dbReference type="NCBIfam" id="TIGR02937">
    <property type="entry name" value="sigma70-ECF"/>
    <property type="match status" value="1"/>
</dbReference>
<dbReference type="PANTHER" id="PTHR43133">
    <property type="entry name" value="RNA POLYMERASE ECF-TYPE SIGMA FACTO"/>
    <property type="match status" value="1"/>
</dbReference>
<reference evidence="8" key="1">
    <citation type="submission" date="2016-10" db="EMBL/GenBank/DDBJ databases">
        <authorList>
            <person name="Varghese N."/>
            <person name="Submissions S."/>
        </authorList>
    </citation>
    <scope>NUCLEOTIDE SEQUENCE [LARGE SCALE GENOMIC DNA]</scope>
    <source>
        <strain evidence="8">DSM 19110</strain>
    </source>
</reference>
<proteinExistence type="inferred from homology"/>
<evidence type="ECO:0000256" key="1">
    <source>
        <dbReference type="ARBA" id="ARBA00010641"/>
    </source>
</evidence>